<sequence>LRTFLDTHKHFEENDKIYISLTTPGFMSHGEPHSQVSPRLIKTQRFCLSQPIDSTITLTIEPELQKRINLIHKQWIQNVLDTRLKSLELMGDR</sequence>
<dbReference type="AlphaFoldDB" id="A0A955L8P5"/>
<dbReference type="Proteomes" id="UP000754563">
    <property type="component" value="Unassembled WGS sequence"/>
</dbReference>
<name>A0A955L8P5_9BACT</name>
<reference evidence="1" key="1">
    <citation type="submission" date="2020-04" db="EMBL/GenBank/DDBJ databases">
        <authorList>
            <person name="Zhang T."/>
        </authorList>
    </citation>
    <scope>NUCLEOTIDE SEQUENCE</scope>
    <source>
        <strain evidence="1">HKST-UBA11</strain>
    </source>
</reference>
<protein>
    <submittedName>
        <fullName evidence="1">Uncharacterized protein</fullName>
    </submittedName>
</protein>
<evidence type="ECO:0000313" key="1">
    <source>
        <dbReference type="EMBL" id="MCA9386132.1"/>
    </source>
</evidence>
<reference evidence="1" key="2">
    <citation type="journal article" date="2021" name="Microbiome">
        <title>Successional dynamics and alternative stable states in a saline activated sludge microbial community over 9 years.</title>
        <authorList>
            <person name="Wang Y."/>
            <person name="Ye J."/>
            <person name="Ju F."/>
            <person name="Liu L."/>
            <person name="Boyd J.A."/>
            <person name="Deng Y."/>
            <person name="Parks D.H."/>
            <person name="Jiang X."/>
            <person name="Yin X."/>
            <person name="Woodcroft B.J."/>
            <person name="Tyson G.W."/>
            <person name="Hugenholtz P."/>
            <person name="Polz M.F."/>
            <person name="Zhang T."/>
        </authorList>
    </citation>
    <scope>NUCLEOTIDE SEQUENCE</scope>
    <source>
        <strain evidence="1">HKST-UBA11</strain>
    </source>
</reference>
<gene>
    <name evidence="1" type="ORF">KC717_05790</name>
</gene>
<accession>A0A955L8P5</accession>
<comment type="caution">
    <text evidence="1">The sequence shown here is derived from an EMBL/GenBank/DDBJ whole genome shotgun (WGS) entry which is preliminary data.</text>
</comment>
<organism evidence="1 2">
    <name type="scientific">Candidatus Dojkabacteria bacterium</name>
    <dbReference type="NCBI Taxonomy" id="2099670"/>
    <lineage>
        <taxon>Bacteria</taxon>
        <taxon>Candidatus Dojkabacteria</taxon>
    </lineage>
</organism>
<feature type="non-terminal residue" evidence="1">
    <location>
        <position position="1"/>
    </location>
</feature>
<dbReference type="EMBL" id="JAGQLH010000083">
    <property type="protein sequence ID" value="MCA9386132.1"/>
    <property type="molecule type" value="Genomic_DNA"/>
</dbReference>
<proteinExistence type="predicted"/>
<evidence type="ECO:0000313" key="2">
    <source>
        <dbReference type="Proteomes" id="UP000754563"/>
    </source>
</evidence>